<name>A0A450YX68_9GAMM</name>
<dbReference type="EMBL" id="CAADFS010000028">
    <property type="protein sequence ID" value="VFK46134.1"/>
    <property type="molecule type" value="Genomic_DNA"/>
</dbReference>
<dbReference type="SUPFAM" id="SSF56059">
    <property type="entry name" value="Glutathione synthetase ATP-binding domain-like"/>
    <property type="match status" value="1"/>
</dbReference>
<proteinExistence type="predicted"/>
<evidence type="ECO:0000256" key="1">
    <source>
        <dbReference type="SAM" id="MobiDB-lite"/>
    </source>
</evidence>
<organism evidence="2">
    <name type="scientific">Candidatus Kentrum sp. TC</name>
    <dbReference type="NCBI Taxonomy" id="2126339"/>
    <lineage>
        <taxon>Bacteria</taxon>
        <taxon>Pseudomonadati</taxon>
        <taxon>Pseudomonadota</taxon>
        <taxon>Gammaproteobacteria</taxon>
        <taxon>Candidatus Kentrum</taxon>
    </lineage>
</organism>
<accession>A0A450YX68</accession>
<protein>
    <submittedName>
        <fullName evidence="2">Uncharacterized protein</fullName>
    </submittedName>
</protein>
<dbReference type="AlphaFoldDB" id="A0A450YX68"/>
<sequence>MGKIISWLCSLKLKRINIVGFIFEPSDDTPQQEDTSQQEIDKPPVDKGGYFRSVSKFSPHTVGKLLFIYGSLLDVDSLRTTIMRPARRVDCVPLYLKGYRRRWGAPTLKRDYIHSDWTYCEDHIQWLSLLVEKTDDPSDVVPGIVINIGEETELCELRSREENYELRPLPRDSLFRLDGNPYASQEDEVYTFLPNRSDRFLAGPSSRYRIRQGYVERINEGLRQIQGVKSTKFMRFMQFRGFKQSKLMQMVSPNDPVIGSIDTVDAFEANNLVQRILASRLDRIGELYEGLNDAMIRDRAMWQSDARKNPRPISTALFPVVLPNDIYAEAERLAEAAVSLATKTTRLVVQDDSLSRHCCLDGSDREWARLSLERGDDRVQVTRVDMTYYRGKLNVFEVNADSPGGMYHFDKLSSRFLGYMSSLGIGQIQPNTASLCDAIVDQLFEHWRGWIDKDPRQSDRNAQPRIAIVEHDFVRWQSLPEMLNFQKLLGNRMKGKGHVFLCEANTLEYDGKHLTGVESMIQIERNEITKKKGRRHPIDLVYKRVLHKDLKPNENGEKLSELERKENERLKEALTALIDAYKDNRICIVNSPIGLLAGIKSLMAIMHMPDFERRLIAEGLSGLTADERQLIGAENQSNAKSCLPITYLWGEQIDPALSDDIKRKVMDEEGACFVLKPFDDHSGRGIKIKFRQNWRRDFDDSWNNPCNDRKNPSYIAQQFVPHGRLIVPIEDEKLHEIVERQMYFILGVYVIGGEAMGIEVKLGNDLPISMRVDDHGPHGYRTLAFRLKH</sequence>
<feature type="region of interest" description="Disordered" evidence="1">
    <location>
        <begin position="27"/>
        <end position="46"/>
    </location>
</feature>
<reference evidence="2" key="1">
    <citation type="submission" date="2019-02" db="EMBL/GenBank/DDBJ databases">
        <authorList>
            <person name="Gruber-Vodicka R. H."/>
            <person name="Seah K. B. B."/>
        </authorList>
    </citation>
    <scope>NUCLEOTIDE SEQUENCE</scope>
    <source>
        <strain evidence="2">BECK_BZ123</strain>
    </source>
</reference>
<gene>
    <name evidence="2" type="ORF">BECKTC1821D_GA0114238_102818</name>
</gene>
<evidence type="ECO:0000313" key="2">
    <source>
        <dbReference type="EMBL" id="VFK46134.1"/>
    </source>
</evidence>